<evidence type="ECO:0000256" key="7">
    <source>
        <dbReference type="ARBA" id="ARBA00023242"/>
    </source>
</evidence>
<name>A0A9W4XC19_9ASCO</name>
<comment type="caution">
    <text evidence="11">The sequence shown here is derived from an EMBL/GenBank/DDBJ whole genome shotgun (WGS) entry which is preliminary data.</text>
</comment>
<feature type="domain" description="Mediator complex subunit MED14 N-terminal" evidence="10">
    <location>
        <begin position="27"/>
        <end position="215"/>
    </location>
</feature>
<keyword evidence="12" id="KW-1185">Reference proteome</keyword>
<dbReference type="InterPro" id="IPR055122">
    <property type="entry name" value="Med14_N"/>
</dbReference>
<dbReference type="PANTHER" id="PTHR12809">
    <property type="entry name" value="MEDIATOR COMPLEX SUBUNIT"/>
    <property type="match status" value="1"/>
</dbReference>
<dbReference type="AlphaFoldDB" id="A0A9W4XC19"/>
<evidence type="ECO:0000256" key="9">
    <source>
        <dbReference type="RuleBase" id="RU365082"/>
    </source>
</evidence>
<dbReference type="GO" id="GO:0016592">
    <property type="term" value="C:mediator complex"/>
    <property type="evidence" value="ECO:0007669"/>
    <property type="project" value="UniProtKB-UniRule"/>
</dbReference>
<dbReference type="Proteomes" id="UP001152885">
    <property type="component" value="Unassembled WGS sequence"/>
</dbReference>
<comment type="similarity">
    <text evidence="2 9">Belongs to the Mediator complex subunit 14 family.</text>
</comment>
<comment type="subunit">
    <text evidence="9">Component of the Mediator complex.</text>
</comment>
<evidence type="ECO:0000256" key="3">
    <source>
        <dbReference type="ARBA" id="ARBA00019619"/>
    </source>
</evidence>
<keyword evidence="4 9" id="KW-0805">Transcription regulation</keyword>
<keyword evidence="5 9" id="KW-0010">Activator</keyword>
<dbReference type="OrthoDB" id="205099at2759"/>
<evidence type="ECO:0000313" key="12">
    <source>
        <dbReference type="Proteomes" id="UP001152885"/>
    </source>
</evidence>
<evidence type="ECO:0000256" key="6">
    <source>
        <dbReference type="ARBA" id="ARBA00023163"/>
    </source>
</evidence>
<proteinExistence type="inferred from homology"/>
<dbReference type="Pfam" id="PF08638">
    <property type="entry name" value="Med14"/>
    <property type="match status" value="1"/>
</dbReference>
<dbReference type="EMBL" id="CANTUO010000005">
    <property type="protein sequence ID" value="CAI5760066.1"/>
    <property type="molecule type" value="Genomic_DNA"/>
</dbReference>
<organism evidence="11 12">
    <name type="scientific">Candida verbasci</name>
    <dbReference type="NCBI Taxonomy" id="1227364"/>
    <lineage>
        <taxon>Eukaryota</taxon>
        <taxon>Fungi</taxon>
        <taxon>Dikarya</taxon>
        <taxon>Ascomycota</taxon>
        <taxon>Saccharomycotina</taxon>
        <taxon>Pichiomycetes</taxon>
        <taxon>Debaryomycetaceae</taxon>
        <taxon>Candida/Lodderomyces clade</taxon>
        <taxon>Candida</taxon>
    </lineage>
</organism>
<comment type="function">
    <text evidence="9">Component of the Mediator complex, a coactivator involved in the regulated transcription of nearly all RNA polymerase II-dependent genes. Mediator functions as a bridge to convey information from gene-specific regulatory proteins to the basal RNA polymerase II transcription machinery. Mediator is recruited to promoters by direct interactions with regulatory proteins and serves as a scaffold for the assembly of a functional preinitiation complex with RNA polymerase II and the general transcription factors.</text>
</comment>
<dbReference type="GO" id="GO:0006357">
    <property type="term" value="P:regulation of transcription by RNA polymerase II"/>
    <property type="evidence" value="ECO:0007669"/>
    <property type="project" value="InterPro"/>
</dbReference>
<accession>A0A9W4XC19</accession>
<dbReference type="GO" id="GO:0070847">
    <property type="term" value="C:core mediator complex"/>
    <property type="evidence" value="ECO:0007669"/>
    <property type="project" value="TreeGrafter"/>
</dbReference>
<evidence type="ECO:0000313" key="11">
    <source>
        <dbReference type="EMBL" id="CAI5760066.1"/>
    </source>
</evidence>
<evidence type="ECO:0000256" key="5">
    <source>
        <dbReference type="ARBA" id="ARBA00023159"/>
    </source>
</evidence>
<sequence>MNGNAQSSSNKDNELLPNIPHITANIIPLSNIIKFYTQDAYKQLVNMIENLSLNLETESDLKRKKYFLELIVDLRSNSIKLYTLCKWSQVSLDVSKFIDLLNYFRLQEFTFDQILFQLQQLNNYGGAKLPNGDIITSIEVLYNKKPTFPSYNYLKSNPISTRKTIEVLKDLNLILVTRFALMSEEQLPSRFEYVIKDGRAYITVKNEFEVSITIGNEVIPEEESDYTKSPFYFIDFRFLFGINPDTNLITYKDDKIFTKLPEKSLSKLEKISNQTLLNSGLPGLYELLHKYTISFKLYLISKQFKDLLINSRWRNNLQINYQMGKSLIILNYWSSFYLGKNWKTFIELGIDSKYQLNYRWFLNGKYERNLELDEIFNPINDTDTKTLNVESILLVVVNKHAELLMSSIYDQLTIHFKDVELINPHQLLLKLTIYKSTIFAVNPLSGHFYFIDPTPTQNLITKKINSPTKGDMIQEIVDNLIQLKLETLVREINYRLFTTEWLSNQLIKLNESEISKSFNLNIKKYTINFYRRKNYPSSWFLITIVNPIDSYTYWYVARVKSILGEWKIQWVQQLQFEENYIPLPKLDFQFFSNLPTICSNMIIDHMIVEELEFKKLKFLKIDKDHQLVKSFESDDFDADLIYESLYIIYNLDLLPIQNSSTSLFLKIRLLKNNQMEVKLFGTFNNSNIKNIKDNFLSIFQKSFVIKDSINLLNSAVYESNKNLLDSIFNRLNHLKKLSIITQQLHNFKISITEYSMVDISILISDINLKIKLFNTSIQLTSENSNFNIQLIIKYLNSYLLENENDSIIGVCKYLSLIQPVLTSIKTSQELINQNKINLSNGLSRLNFDVNFITINYLQFVYNIYSNVPNTKKIQKDKITVSLAFKTNIFNDFRSENFHYLKLSFKDTLNTDSTTSTKFKKLFELIFKSLTEIDRNGDAIRNENERVIKLNFDYLINLNLINEVMNKITKVFISFLNMNNYITTPV</sequence>
<protein>
    <recommendedName>
        <fullName evidence="3 9">Mediator of RNA polymerase II transcription subunit 14</fullName>
    </recommendedName>
    <alternativeName>
        <fullName evidence="8 9">Mediator complex subunit 14</fullName>
    </alternativeName>
</protein>
<dbReference type="PANTHER" id="PTHR12809:SF2">
    <property type="entry name" value="MEDIATOR OF RNA POLYMERASE II TRANSCRIPTION SUBUNIT 14"/>
    <property type="match status" value="1"/>
</dbReference>
<gene>
    <name evidence="11" type="ORF">CANVERA_P4578</name>
</gene>
<dbReference type="GO" id="GO:0003712">
    <property type="term" value="F:transcription coregulator activity"/>
    <property type="evidence" value="ECO:0007669"/>
    <property type="project" value="UniProtKB-UniRule"/>
</dbReference>
<evidence type="ECO:0000256" key="4">
    <source>
        <dbReference type="ARBA" id="ARBA00023015"/>
    </source>
</evidence>
<evidence type="ECO:0000256" key="8">
    <source>
        <dbReference type="ARBA" id="ARBA00032007"/>
    </source>
</evidence>
<comment type="subcellular location">
    <subcellularLocation>
        <location evidence="1 9">Nucleus</location>
    </subcellularLocation>
</comment>
<dbReference type="InterPro" id="IPR013947">
    <property type="entry name" value="Mediator_Med14"/>
</dbReference>
<evidence type="ECO:0000256" key="1">
    <source>
        <dbReference type="ARBA" id="ARBA00004123"/>
    </source>
</evidence>
<keyword evidence="7 9" id="KW-0539">Nucleus</keyword>
<reference evidence="11" key="1">
    <citation type="submission" date="2022-12" db="EMBL/GenBank/DDBJ databases">
        <authorList>
            <person name="Brejova B."/>
        </authorList>
    </citation>
    <scope>NUCLEOTIDE SEQUENCE</scope>
</reference>
<evidence type="ECO:0000259" key="10">
    <source>
        <dbReference type="Pfam" id="PF08638"/>
    </source>
</evidence>
<evidence type="ECO:0000256" key="2">
    <source>
        <dbReference type="ARBA" id="ARBA00007813"/>
    </source>
</evidence>
<keyword evidence="6 9" id="KW-0804">Transcription</keyword>